<dbReference type="Proteomes" id="UP000001402">
    <property type="component" value="Chromosome"/>
</dbReference>
<dbReference type="SUPFAM" id="SSF47240">
    <property type="entry name" value="Ferritin-like"/>
    <property type="match status" value="1"/>
</dbReference>
<dbReference type="InterPro" id="IPR009078">
    <property type="entry name" value="Ferritin-like_SF"/>
</dbReference>
<gene>
    <name evidence="2" type="ordered locus">Rpdx1_3573</name>
</gene>
<dbReference type="eggNOG" id="COG0633">
    <property type="taxonomic scope" value="Bacteria"/>
</dbReference>
<dbReference type="STRING" id="652103.Rpdx1_3573"/>
<dbReference type="InterPro" id="IPR012347">
    <property type="entry name" value="Ferritin-like"/>
</dbReference>
<dbReference type="Pfam" id="PF00111">
    <property type="entry name" value="Fer2"/>
    <property type="match status" value="1"/>
</dbReference>
<proteinExistence type="predicted"/>
<name>E6VDU7_RHOPX</name>
<dbReference type="PROSITE" id="PS00197">
    <property type="entry name" value="2FE2S_FER_1"/>
    <property type="match status" value="1"/>
</dbReference>
<sequence>MIVAGLVLAKALPEGAGKGVDQPLTTGEYDVANITFSSPVMAKDVTVYAVAGDRGTILAVAKSHNIPIPFDCQDGECGSCLVQVEHFNPKAKAAVALTEKEKEVLRQLGKISKEEIVEAEVNDVPPRYRLACQCFVRNEDILVKFEGDKTKPQRMAVTPAAAHYKGGMEINTLPDFFSYAAKVEEDAALHYDSLAKAMADAGNAPVAKLFAQLAEFSRMHLAEVKSRAGSIDLSKNVPPDYAWPDHATPERAAVWASDTTLTRLGALKAALQGERRGYEFYRAVEATTKSSEVAAAAKEFVNEEAEHVRILEAWITQEEWSLKHAAKAAEIA</sequence>
<evidence type="ECO:0000313" key="2">
    <source>
        <dbReference type="EMBL" id="ADU45142.1"/>
    </source>
</evidence>
<dbReference type="CDD" id="cd00207">
    <property type="entry name" value="fer2"/>
    <property type="match status" value="1"/>
</dbReference>
<accession>E6VDU7</accession>
<dbReference type="Gene3D" id="1.20.1260.10">
    <property type="match status" value="1"/>
</dbReference>
<evidence type="ECO:0000259" key="1">
    <source>
        <dbReference type="PROSITE" id="PS51085"/>
    </source>
</evidence>
<dbReference type="EMBL" id="CP002418">
    <property type="protein sequence ID" value="ADU45142.1"/>
    <property type="molecule type" value="Genomic_DNA"/>
</dbReference>
<dbReference type="CDD" id="cd01045">
    <property type="entry name" value="Ferritin_like_AB"/>
    <property type="match status" value="1"/>
</dbReference>
<dbReference type="InterPro" id="IPR012675">
    <property type="entry name" value="Beta-grasp_dom_sf"/>
</dbReference>
<dbReference type="SUPFAM" id="SSF54292">
    <property type="entry name" value="2Fe-2S ferredoxin-like"/>
    <property type="match status" value="1"/>
</dbReference>
<dbReference type="AlphaFoldDB" id="E6VDU7"/>
<feature type="domain" description="2Fe-2S ferredoxin-type" evidence="1">
    <location>
        <begin position="32"/>
        <end position="149"/>
    </location>
</feature>
<dbReference type="GO" id="GO:0051537">
    <property type="term" value="F:2 iron, 2 sulfur cluster binding"/>
    <property type="evidence" value="ECO:0007669"/>
    <property type="project" value="InterPro"/>
</dbReference>
<dbReference type="InterPro" id="IPR036010">
    <property type="entry name" value="2Fe-2S_ferredoxin-like_sf"/>
</dbReference>
<organism evidence="2 3">
    <name type="scientific">Rhodopseudomonas palustris (strain DX-1)</name>
    <dbReference type="NCBI Taxonomy" id="652103"/>
    <lineage>
        <taxon>Bacteria</taxon>
        <taxon>Pseudomonadati</taxon>
        <taxon>Pseudomonadota</taxon>
        <taxon>Alphaproteobacteria</taxon>
        <taxon>Hyphomicrobiales</taxon>
        <taxon>Nitrobacteraceae</taxon>
        <taxon>Rhodopseudomonas</taxon>
    </lineage>
</organism>
<dbReference type="InterPro" id="IPR006058">
    <property type="entry name" value="2Fe2S_fd_BS"/>
</dbReference>
<dbReference type="Gene3D" id="3.10.20.30">
    <property type="match status" value="1"/>
</dbReference>
<dbReference type="eggNOG" id="COG1633">
    <property type="taxonomic scope" value="Bacteria"/>
</dbReference>
<dbReference type="KEGG" id="rpx:Rpdx1_3573"/>
<dbReference type="PROSITE" id="PS51085">
    <property type="entry name" value="2FE2S_FER_2"/>
    <property type="match status" value="1"/>
</dbReference>
<evidence type="ECO:0000313" key="3">
    <source>
        <dbReference type="Proteomes" id="UP000001402"/>
    </source>
</evidence>
<reference evidence="2" key="1">
    <citation type="submission" date="2010-12" db="EMBL/GenBank/DDBJ databases">
        <title>Complete sequence of Rhodopseudomonas palustris DX-1.</title>
        <authorList>
            <consortium name="US DOE Joint Genome Institute"/>
            <person name="Lucas S."/>
            <person name="Copeland A."/>
            <person name="Lapidus A."/>
            <person name="Cheng J.-F."/>
            <person name="Goodwin L."/>
            <person name="Pitluck S."/>
            <person name="Misra M."/>
            <person name="Chertkov O."/>
            <person name="Detter J.C."/>
            <person name="Han C."/>
            <person name="Tapia R."/>
            <person name="Land M."/>
            <person name="Hauser L."/>
            <person name="Kyrpides N."/>
            <person name="Ivanova N."/>
            <person name="Ovchinnikova G."/>
            <person name="Logan B."/>
            <person name="Oda Y."/>
            <person name="Harwood C."/>
            <person name="Woyke T."/>
        </authorList>
    </citation>
    <scope>NUCLEOTIDE SEQUENCE [LARGE SCALE GENOMIC DNA]</scope>
    <source>
        <strain evidence="2">DX-1</strain>
    </source>
</reference>
<dbReference type="HOGENOM" id="CLU_924021_0_0_5"/>
<protein>
    <submittedName>
        <fullName evidence="2">Ferredoxin</fullName>
    </submittedName>
</protein>
<dbReference type="InterPro" id="IPR001041">
    <property type="entry name" value="2Fe-2S_ferredoxin-type"/>
</dbReference>